<sequence length="162" mass="17524">MSMANGGFIEPGLSKAIEQWQAYFKESMESSLGLMSAVNPLKDAAEVTQKVSQAMVENLSSGKIAPPPAEALKELSELQSAGAQRLWEGCTQTIKDSRSATEKLLSFDGVPSTPQGLLTHLLQTNLAAVKQYQADASAMASTMSEMQSAYNAWLDKYFLKVQ</sequence>
<dbReference type="AlphaFoldDB" id="A0A3N1PM79"/>
<evidence type="ECO:0000313" key="2">
    <source>
        <dbReference type="Proteomes" id="UP000268033"/>
    </source>
</evidence>
<accession>A0A3N1PM79</accession>
<keyword evidence="2" id="KW-1185">Reference proteome</keyword>
<protein>
    <recommendedName>
        <fullName evidence="3">Phasin family protein</fullName>
    </recommendedName>
</protein>
<proteinExistence type="predicted"/>
<dbReference type="STRING" id="584787.GCA_001247655_01560"/>
<reference evidence="1 2" key="1">
    <citation type="submission" date="2018-11" db="EMBL/GenBank/DDBJ databases">
        <title>Genomic Encyclopedia of Type Strains, Phase IV (KMG-IV): sequencing the most valuable type-strain genomes for metagenomic binning, comparative biology and taxonomic classification.</title>
        <authorList>
            <person name="Goeker M."/>
        </authorList>
    </citation>
    <scope>NUCLEOTIDE SEQUENCE [LARGE SCALE GENOMIC DNA]</scope>
    <source>
        <strain evidence="1 2">DSM 21945</strain>
    </source>
</reference>
<evidence type="ECO:0000313" key="1">
    <source>
        <dbReference type="EMBL" id="ROQ29673.1"/>
    </source>
</evidence>
<dbReference type="RefSeq" id="WP_148049795.1">
    <property type="nucleotide sequence ID" value="NZ_JBLXEP010000022.1"/>
</dbReference>
<dbReference type="EMBL" id="RJUL01000002">
    <property type="protein sequence ID" value="ROQ29673.1"/>
    <property type="molecule type" value="Genomic_DNA"/>
</dbReference>
<gene>
    <name evidence="1" type="ORF">EDC28_10238</name>
</gene>
<organism evidence="1 2">
    <name type="scientific">Gallaecimonas pentaromativorans</name>
    <dbReference type="NCBI Taxonomy" id="584787"/>
    <lineage>
        <taxon>Bacteria</taxon>
        <taxon>Pseudomonadati</taxon>
        <taxon>Pseudomonadota</taxon>
        <taxon>Gammaproteobacteria</taxon>
        <taxon>Enterobacterales</taxon>
        <taxon>Gallaecimonadaceae</taxon>
        <taxon>Gallaecimonas</taxon>
    </lineage>
</organism>
<dbReference type="Proteomes" id="UP000268033">
    <property type="component" value="Unassembled WGS sequence"/>
</dbReference>
<evidence type="ECO:0008006" key="3">
    <source>
        <dbReference type="Google" id="ProtNLM"/>
    </source>
</evidence>
<name>A0A3N1PM79_9GAMM</name>
<comment type="caution">
    <text evidence="1">The sequence shown here is derived from an EMBL/GenBank/DDBJ whole genome shotgun (WGS) entry which is preliminary data.</text>
</comment>